<dbReference type="STRING" id="48936.NJ75_04574"/>
<feature type="domain" description="Methyltransferase type 11" evidence="1">
    <location>
        <begin position="40"/>
        <end position="116"/>
    </location>
</feature>
<keyword evidence="3" id="KW-1185">Reference proteome</keyword>
<sequence>MTKQVEAGHYEFGRYMSLPRWNSIWQQLTLVSTLGGENILEVGPGPGLFKTVANHIGFHVETVDQDPELEPDHLGDVLRLPLNDSSYDVTCAFQVLEHLPFDGALKALDELARVARNYVVISLPDAERTWRFIIHLPKFGERAILLPRPRLSRSIHKFDGEHYWELNKRGYETKKVISAFLKSRKLDLVRTFRSFENPCHRFFVFSVAD</sequence>
<protein>
    <recommendedName>
        <fullName evidence="1">Methyltransferase type 11 domain-containing protein</fullName>
    </recommendedName>
</protein>
<gene>
    <name evidence="2" type="ORF">NJ75_04574</name>
</gene>
<dbReference type="Proteomes" id="UP000031338">
    <property type="component" value="Unassembled WGS sequence"/>
</dbReference>
<accession>A0A0B8ZTR2</accession>
<evidence type="ECO:0000313" key="2">
    <source>
        <dbReference type="EMBL" id="KHS41666.1"/>
    </source>
</evidence>
<comment type="caution">
    <text evidence="2">The sequence shown here is derived from an EMBL/GenBank/DDBJ whole genome shotgun (WGS) entry which is preliminary data.</text>
</comment>
<dbReference type="SUPFAM" id="SSF53335">
    <property type="entry name" value="S-adenosyl-L-methionine-dependent methyltransferases"/>
    <property type="match status" value="1"/>
</dbReference>
<name>A0A0B8ZTR2_9SPHN</name>
<dbReference type="Pfam" id="PF08241">
    <property type="entry name" value="Methyltransf_11"/>
    <property type="match status" value="1"/>
</dbReference>
<dbReference type="GO" id="GO:0008757">
    <property type="term" value="F:S-adenosylmethionine-dependent methyltransferase activity"/>
    <property type="evidence" value="ECO:0007669"/>
    <property type="project" value="InterPro"/>
</dbReference>
<dbReference type="AlphaFoldDB" id="A0A0B8ZTR2"/>
<dbReference type="InterPro" id="IPR029063">
    <property type="entry name" value="SAM-dependent_MTases_sf"/>
</dbReference>
<evidence type="ECO:0000259" key="1">
    <source>
        <dbReference type="Pfam" id="PF08241"/>
    </source>
</evidence>
<evidence type="ECO:0000313" key="3">
    <source>
        <dbReference type="Proteomes" id="UP000031338"/>
    </source>
</evidence>
<organism evidence="2 3">
    <name type="scientific">Novosphingobium subterraneum</name>
    <dbReference type="NCBI Taxonomy" id="48936"/>
    <lineage>
        <taxon>Bacteria</taxon>
        <taxon>Pseudomonadati</taxon>
        <taxon>Pseudomonadota</taxon>
        <taxon>Alphaproteobacteria</taxon>
        <taxon>Sphingomonadales</taxon>
        <taxon>Sphingomonadaceae</taxon>
        <taxon>Novosphingobium</taxon>
    </lineage>
</organism>
<dbReference type="Gene3D" id="3.40.50.150">
    <property type="entry name" value="Vaccinia Virus protein VP39"/>
    <property type="match status" value="1"/>
</dbReference>
<proteinExistence type="predicted"/>
<reference evidence="2 3" key="1">
    <citation type="submission" date="2014-10" db="EMBL/GenBank/DDBJ databases">
        <title>Draft genome sequence of Novosphingobium subterraneum DSM 12447.</title>
        <authorList>
            <person name="Gan H.M."/>
            <person name="Gan H.Y."/>
            <person name="Savka M.A."/>
        </authorList>
    </citation>
    <scope>NUCLEOTIDE SEQUENCE [LARGE SCALE GENOMIC DNA]</scope>
    <source>
        <strain evidence="2 3">DSM 12447</strain>
    </source>
</reference>
<dbReference type="InterPro" id="IPR013216">
    <property type="entry name" value="Methyltransf_11"/>
</dbReference>
<dbReference type="RefSeq" id="WP_082013552.1">
    <property type="nucleotide sequence ID" value="NZ_JRVC01000037.1"/>
</dbReference>
<dbReference type="EMBL" id="JRVC01000037">
    <property type="protein sequence ID" value="KHS41666.1"/>
    <property type="molecule type" value="Genomic_DNA"/>
</dbReference>